<keyword evidence="8" id="KW-1185">Reference proteome</keyword>
<dbReference type="InterPro" id="IPR037185">
    <property type="entry name" value="EmrE-like"/>
</dbReference>
<dbReference type="Pfam" id="PF05653">
    <property type="entry name" value="Mg_trans_NIPA"/>
    <property type="match status" value="1"/>
</dbReference>
<dbReference type="PANTHER" id="PTHR12570">
    <property type="match status" value="1"/>
</dbReference>
<feature type="transmembrane region" description="Helical" evidence="6">
    <location>
        <begin position="144"/>
        <end position="163"/>
    </location>
</feature>
<feature type="compositionally biased region" description="Basic and acidic residues" evidence="5">
    <location>
        <begin position="367"/>
        <end position="380"/>
    </location>
</feature>
<reference evidence="8" key="1">
    <citation type="submission" date="2017-03" db="EMBL/GenBank/DDBJ databases">
        <title>Genomes of endolithic fungi from Antarctica.</title>
        <authorList>
            <person name="Coleine C."/>
            <person name="Masonjones S."/>
            <person name="Stajich J.E."/>
        </authorList>
    </citation>
    <scope>NUCLEOTIDE SEQUENCE [LARGE SCALE GENOMIC DNA]</scope>
    <source>
        <strain evidence="8">CCFEE 5527</strain>
    </source>
</reference>
<feature type="region of interest" description="Disordered" evidence="5">
    <location>
        <begin position="492"/>
        <end position="544"/>
    </location>
</feature>
<feature type="transmembrane region" description="Helical" evidence="6">
    <location>
        <begin position="172"/>
        <end position="190"/>
    </location>
</feature>
<evidence type="ECO:0000256" key="3">
    <source>
        <dbReference type="ARBA" id="ARBA00022989"/>
    </source>
</evidence>
<accession>A0A1V8T0C8</accession>
<feature type="transmembrane region" description="Helical" evidence="6">
    <location>
        <begin position="37"/>
        <end position="56"/>
    </location>
</feature>
<dbReference type="Proteomes" id="UP000192596">
    <property type="component" value="Unassembled WGS sequence"/>
</dbReference>
<protein>
    <submittedName>
        <fullName evidence="7">Uncharacterized protein</fullName>
    </submittedName>
</protein>
<feature type="compositionally biased region" description="Polar residues" evidence="5">
    <location>
        <begin position="424"/>
        <end position="442"/>
    </location>
</feature>
<dbReference type="EMBL" id="NAJO01000021">
    <property type="protein sequence ID" value="OQO04769.1"/>
    <property type="molecule type" value="Genomic_DNA"/>
</dbReference>
<evidence type="ECO:0000256" key="1">
    <source>
        <dbReference type="ARBA" id="ARBA00004141"/>
    </source>
</evidence>
<dbReference type="OrthoDB" id="165382at2759"/>
<feature type="transmembrane region" description="Helical" evidence="6">
    <location>
        <begin position="299"/>
        <end position="323"/>
    </location>
</feature>
<feature type="transmembrane region" description="Helical" evidence="6">
    <location>
        <begin position="117"/>
        <end position="138"/>
    </location>
</feature>
<feature type="compositionally biased region" description="Basic and acidic residues" evidence="5">
    <location>
        <begin position="93"/>
        <end position="107"/>
    </location>
</feature>
<dbReference type="GO" id="GO:0015095">
    <property type="term" value="F:magnesium ion transmembrane transporter activity"/>
    <property type="evidence" value="ECO:0007669"/>
    <property type="project" value="InterPro"/>
</dbReference>
<feature type="region of interest" description="Disordered" evidence="5">
    <location>
        <begin position="409"/>
        <end position="458"/>
    </location>
</feature>
<feature type="compositionally biased region" description="Basic and acidic residues" evidence="5">
    <location>
        <begin position="67"/>
        <end position="81"/>
    </location>
</feature>
<dbReference type="InterPro" id="IPR008521">
    <property type="entry name" value="Mg_trans_NIPA"/>
</dbReference>
<proteinExistence type="predicted"/>
<keyword evidence="4 6" id="KW-0472">Membrane</keyword>
<sequence length="544" mass="58108">MYIPRSTTEGLSSAITHALQELSMASPSGGLTKQGRSSLIGIVIAMVGNVLISLALNTQRYAHMRLSKERDQAESKRKSEESTESGETVPLLAKHDRDDKEQMDDADKNKSYLRSPIWWIGITLMTVGEAGNFIAYGFAPASVVSPLGVVALVSNCLIAPLLLHERFRLRDGAGVLIAIGGCVTVVLSASGSDPRLDPKTLFALISTWEFTAYLITTHAMIIGLSILSNRYGDRTILIDVGLVALFGGYTALATKGVASLISNIGWAVFTTPITYVLTFAVVATAVMQIKYINRALQRFPATVVIPTQFVLFTISVIVGSSILYRDFERRDTSDAGKFIGGCLLTFIGVWAITSGRSSPDADAEAQDTEHGSPPEVRERSTNPALLITPSQLESPIAPHLTPATLSAIHPRSATDGAPSLPQLHATTSAPSIPQLRPSTPHKTSLPAVPQTPERGPLARNRSSIAGLIPELGALTSPLSGSLSAVVADELRRNGSTRRRSSLRPRSGLISGDVEEAEEGEPLGRERSLSTSVRGVFRRGESGRG</sequence>
<feature type="region of interest" description="Disordered" evidence="5">
    <location>
        <begin position="67"/>
        <end position="107"/>
    </location>
</feature>
<gene>
    <name evidence="7" type="ORF">B0A48_09693</name>
</gene>
<evidence type="ECO:0000256" key="5">
    <source>
        <dbReference type="SAM" id="MobiDB-lite"/>
    </source>
</evidence>
<evidence type="ECO:0000256" key="2">
    <source>
        <dbReference type="ARBA" id="ARBA00022692"/>
    </source>
</evidence>
<dbReference type="AlphaFoldDB" id="A0A1V8T0C8"/>
<organism evidence="7 8">
    <name type="scientific">Cryoendolithus antarcticus</name>
    <dbReference type="NCBI Taxonomy" id="1507870"/>
    <lineage>
        <taxon>Eukaryota</taxon>
        <taxon>Fungi</taxon>
        <taxon>Dikarya</taxon>
        <taxon>Ascomycota</taxon>
        <taxon>Pezizomycotina</taxon>
        <taxon>Dothideomycetes</taxon>
        <taxon>Dothideomycetidae</taxon>
        <taxon>Cladosporiales</taxon>
        <taxon>Cladosporiaceae</taxon>
        <taxon>Cryoendolithus</taxon>
    </lineage>
</organism>
<feature type="transmembrane region" description="Helical" evidence="6">
    <location>
        <begin position="264"/>
        <end position="287"/>
    </location>
</feature>
<evidence type="ECO:0000256" key="6">
    <source>
        <dbReference type="SAM" id="Phobius"/>
    </source>
</evidence>
<feature type="transmembrane region" description="Helical" evidence="6">
    <location>
        <begin position="210"/>
        <end position="228"/>
    </location>
</feature>
<name>A0A1V8T0C8_9PEZI</name>
<dbReference type="PANTHER" id="PTHR12570:SF65">
    <property type="entry name" value="MAGNESIUM TRANSPORTER NIPA9-RELATED"/>
    <property type="match status" value="1"/>
</dbReference>
<dbReference type="GO" id="GO:0016020">
    <property type="term" value="C:membrane"/>
    <property type="evidence" value="ECO:0007669"/>
    <property type="project" value="UniProtKB-SubCell"/>
</dbReference>
<feature type="region of interest" description="Disordered" evidence="5">
    <location>
        <begin position="358"/>
        <end position="381"/>
    </location>
</feature>
<keyword evidence="3 6" id="KW-1133">Transmembrane helix</keyword>
<dbReference type="SUPFAM" id="SSF103481">
    <property type="entry name" value="Multidrug resistance efflux transporter EmrE"/>
    <property type="match status" value="1"/>
</dbReference>
<evidence type="ECO:0000313" key="7">
    <source>
        <dbReference type="EMBL" id="OQO04769.1"/>
    </source>
</evidence>
<evidence type="ECO:0000256" key="4">
    <source>
        <dbReference type="ARBA" id="ARBA00023136"/>
    </source>
</evidence>
<feature type="transmembrane region" description="Helical" evidence="6">
    <location>
        <begin position="235"/>
        <end position="252"/>
    </location>
</feature>
<evidence type="ECO:0000313" key="8">
    <source>
        <dbReference type="Proteomes" id="UP000192596"/>
    </source>
</evidence>
<keyword evidence="2 6" id="KW-0812">Transmembrane</keyword>
<comment type="subcellular location">
    <subcellularLocation>
        <location evidence="1">Membrane</location>
        <topology evidence="1">Multi-pass membrane protein</topology>
    </subcellularLocation>
</comment>
<dbReference type="InParanoid" id="A0A1V8T0C8"/>
<comment type="caution">
    <text evidence="7">The sequence shown here is derived from an EMBL/GenBank/DDBJ whole genome shotgun (WGS) entry which is preliminary data.</text>
</comment>